<evidence type="ECO:0000313" key="2">
    <source>
        <dbReference type="Proteomes" id="UP001469553"/>
    </source>
</evidence>
<comment type="caution">
    <text evidence="1">The sequence shown here is derived from an EMBL/GenBank/DDBJ whole genome shotgun (WGS) entry which is preliminary data.</text>
</comment>
<accession>A0ABV1A342</accession>
<keyword evidence="2" id="KW-1185">Reference proteome</keyword>
<dbReference type="EMBL" id="JAHRIP010081195">
    <property type="protein sequence ID" value="MEQ2312968.1"/>
    <property type="molecule type" value="Genomic_DNA"/>
</dbReference>
<name>A0ABV1A342_9TELE</name>
<organism evidence="1 2">
    <name type="scientific">Ameca splendens</name>
    <dbReference type="NCBI Taxonomy" id="208324"/>
    <lineage>
        <taxon>Eukaryota</taxon>
        <taxon>Metazoa</taxon>
        <taxon>Chordata</taxon>
        <taxon>Craniata</taxon>
        <taxon>Vertebrata</taxon>
        <taxon>Euteleostomi</taxon>
        <taxon>Actinopterygii</taxon>
        <taxon>Neopterygii</taxon>
        <taxon>Teleostei</taxon>
        <taxon>Neoteleostei</taxon>
        <taxon>Acanthomorphata</taxon>
        <taxon>Ovalentaria</taxon>
        <taxon>Atherinomorphae</taxon>
        <taxon>Cyprinodontiformes</taxon>
        <taxon>Goodeidae</taxon>
        <taxon>Ameca</taxon>
    </lineage>
</organism>
<feature type="non-terminal residue" evidence="1">
    <location>
        <position position="58"/>
    </location>
</feature>
<proteinExistence type="predicted"/>
<protein>
    <submittedName>
        <fullName evidence="1">Uncharacterized protein</fullName>
    </submittedName>
</protein>
<evidence type="ECO:0000313" key="1">
    <source>
        <dbReference type="EMBL" id="MEQ2312968.1"/>
    </source>
</evidence>
<gene>
    <name evidence="1" type="ORF">AMECASPLE_036791</name>
</gene>
<dbReference type="Proteomes" id="UP001469553">
    <property type="component" value="Unassembled WGS sequence"/>
</dbReference>
<reference evidence="1 2" key="1">
    <citation type="submission" date="2021-06" db="EMBL/GenBank/DDBJ databases">
        <authorList>
            <person name="Palmer J.M."/>
        </authorList>
    </citation>
    <scope>NUCLEOTIDE SEQUENCE [LARGE SCALE GENOMIC DNA]</scope>
    <source>
        <strain evidence="1 2">AS_MEX2019</strain>
        <tissue evidence="1">Muscle</tissue>
    </source>
</reference>
<sequence length="58" mass="6552">MYKKGCWTCFKTMGYFNKNTQNGDVALEQVYFTHLRTTDGDVALEQVVPLIGFTNTGV</sequence>